<sequence>MLKSRGYKMAVVKKTVSISEDIYREAVGFSKNFSQTINQALKEFIKKKKREKLLSLAGSWEDFEEDGVEFVNRVREENKKVSARRMKNWDT</sequence>
<gene>
    <name evidence="2" type="ORF">ENI35_01410</name>
</gene>
<name>A0A7C1ZLD7_DESA2</name>
<keyword evidence="1" id="KW-1277">Toxin-antitoxin system</keyword>
<dbReference type="Proteomes" id="UP000885738">
    <property type="component" value="Unassembled WGS sequence"/>
</dbReference>
<evidence type="ECO:0000313" key="2">
    <source>
        <dbReference type="EMBL" id="HEC67465.1"/>
    </source>
</evidence>
<dbReference type="InterPro" id="IPR009956">
    <property type="entry name" value="Post-segregation_anti-tox_CcdA"/>
</dbReference>
<dbReference type="Pfam" id="PF07362">
    <property type="entry name" value="CcdA"/>
    <property type="match status" value="1"/>
</dbReference>
<dbReference type="AlphaFoldDB" id="A0A7C1ZLD7"/>
<accession>A0A7C1ZLD7</accession>
<evidence type="ECO:0000256" key="1">
    <source>
        <dbReference type="ARBA" id="ARBA00022649"/>
    </source>
</evidence>
<comment type="caution">
    <text evidence="2">The sequence shown here is derived from an EMBL/GenBank/DDBJ whole genome shotgun (WGS) entry which is preliminary data.</text>
</comment>
<organism evidence="2">
    <name type="scientific">Desulfofervidus auxilii</name>
    <dbReference type="NCBI Taxonomy" id="1621989"/>
    <lineage>
        <taxon>Bacteria</taxon>
        <taxon>Pseudomonadati</taxon>
        <taxon>Thermodesulfobacteriota</taxon>
        <taxon>Candidatus Desulfofervidia</taxon>
        <taxon>Candidatus Desulfofervidales</taxon>
        <taxon>Candidatus Desulfofervidaceae</taxon>
        <taxon>Candidatus Desulfofervidus</taxon>
    </lineage>
</organism>
<dbReference type="EMBL" id="DRIH01000047">
    <property type="protein sequence ID" value="HEC67465.1"/>
    <property type="molecule type" value="Genomic_DNA"/>
</dbReference>
<proteinExistence type="predicted"/>
<reference evidence="2" key="1">
    <citation type="journal article" date="2020" name="mSystems">
        <title>Genome- and Community-Level Interaction Insights into Carbon Utilization and Element Cycling Functions of Hydrothermarchaeota in Hydrothermal Sediment.</title>
        <authorList>
            <person name="Zhou Z."/>
            <person name="Liu Y."/>
            <person name="Xu W."/>
            <person name="Pan J."/>
            <person name="Luo Z.H."/>
            <person name="Li M."/>
        </authorList>
    </citation>
    <scope>NUCLEOTIDE SEQUENCE [LARGE SCALE GENOMIC DNA]</scope>
    <source>
        <strain evidence="2">HyVt-389</strain>
    </source>
</reference>
<evidence type="ECO:0008006" key="3">
    <source>
        <dbReference type="Google" id="ProtNLM"/>
    </source>
</evidence>
<protein>
    <recommendedName>
        <fullName evidence="3">Antitoxin</fullName>
    </recommendedName>
</protein>